<dbReference type="Proteomes" id="UP001596114">
    <property type="component" value="Unassembled WGS sequence"/>
</dbReference>
<comment type="caution">
    <text evidence="1">The sequence shown here is derived from an EMBL/GenBank/DDBJ whole genome shotgun (WGS) entry which is preliminary data.</text>
</comment>
<evidence type="ECO:0000313" key="2">
    <source>
        <dbReference type="Proteomes" id="UP001596114"/>
    </source>
</evidence>
<dbReference type="RefSeq" id="WP_377321581.1">
    <property type="nucleotide sequence ID" value="NZ_JBHSNF010000003.1"/>
</dbReference>
<evidence type="ECO:0000313" key="1">
    <source>
        <dbReference type="EMBL" id="MFC5527184.1"/>
    </source>
</evidence>
<reference evidence="2" key="1">
    <citation type="journal article" date="2019" name="Int. J. Syst. Evol. Microbiol.">
        <title>The Global Catalogue of Microorganisms (GCM) 10K type strain sequencing project: providing services to taxonomists for standard genome sequencing and annotation.</title>
        <authorList>
            <consortium name="The Broad Institute Genomics Platform"/>
            <consortium name="The Broad Institute Genome Sequencing Center for Infectious Disease"/>
            <person name="Wu L."/>
            <person name="Ma J."/>
        </authorList>
    </citation>
    <scope>NUCLEOTIDE SEQUENCE [LARGE SCALE GENOMIC DNA]</scope>
    <source>
        <strain evidence="2">CGMCC 1.16619</strain>
    </source>
</reference>
<accession>A0ABW0QWE1</accession>
<dbReference type="SUPFAM" id="SSF144064">
    <property type="entry name" value="Heme iron utilization protein-like"/>
    <property type="match status" value="1"/>
</dbReference>
<organism evidence="1 2">
    <name type="scientific">Rhodanobacter ginsengisoli</name>
    <dbReference type="NCBI Taxonomy" id="418646"/>
    <lineage>
        <taxon>Bacteria</taxon>
        <taxon>Pseudomonadati</taxon>
        <taxon>Pseudomonadota</taxon>
        <taxon>Gammaproteobacteria</taxon>
        <taxon>Lysobacterales</taxon>
        <taxon>Rhodanobacteraceae</taxon>
        <taxon>Rhodanobacter</taxon>
    </lineage>
</organism>
<name>A0ABW0QWE1_9GAMM</name>
<gene>
    <name evidence="1" type="ORF">ACFPPA_15695</name>
</gene>
<dbReference type="EMBL" id="JBHSNF010000003">
    <property type="protein sequence ID" value="MFC5527184.1"/>
    <property type="molecule type" value="Genomic_DNA"/>
</dbReference>
<protein>
    <submittedName>
        <fullName evidence="1">Uncharacterized protein</fullName>
    </submittedName>
</protein>
<keyword evidence="2" id="KW-1185">Reference proteome</keyword>
<proteinExistence type="predicted"/>
<sequence length="194" mass="21160">MFNPLSRRLQELSPQGTASAICGRRLRLPPAQLIEGLPALGCVLYVPMWGFRSPAQEMPPGLLVETLLLAPLLRIRRLVAASSITVEGPREWIECVDRRGDTCARLYLLPDTDYLAWDALLACAGPATTMPAPRRPHESGPLGAQLLCFQVRWLGGLQVLGGEIVSRRVSPLGRQLAGLIARAEAASCWRTPCD</sequence>